<feature type="region of interest" description="Disordered" evidence="1">
    <location>
        <begin position="1"/>
        <end position="20"/>
    </location>
</feature>
<evidence type="ECO:0000313" key="4">
    <source>
        <dbReference type="Proteomes" id="UP001372338"/>
    </source>
</evidence>
<sequence length="131" mass="14088">MSITNHADGNDSGDGDSVTRSSLVHGNGVFGNNCYSLFHDSDHDGEELTPPSFTVATATAKPSHSRRSTVAIVTPANPSPRSRPPRRFFHSTLSNSASSTEGLQILSFLHFAVSIHIISLLFFSLDLGFED</sequence>
<protein>
    <submittedName>
        <fullName evidence="3">Uncharacterized protein</fullName>
    </submittedName>
</protein>
<proteinExistence type="predicted"/>
<keyword evidence="2" id="KW-0812">Transmembrane</keyword>
<keyword evidence="2" id="KW-0472">Membrane</keyword>
<evidence type="ECO:0000313" key="3">
    <source>
        <dbReference type="EMBL" id="KAK7243031.1"/>
    </source>
</evidence>
<keyword evidence="4" id="KW-1185">Reference proteome</keyword>
<organism evidence="3 4">
    <name type="scientific">Crotalaria pallida</name>
    <name type="common">Smooth rattlebox</name>
    <name type="synonym">Crotalaria striata</name>
    <dbReference type="NCBI Taxonomy" id="3830"/>
    <lineage>
        <taxon>Eukaryota</taxon>
        <taxon>Viridiplantae</taxon>
        <taxon>Streptophyta</taxon>
        <taxon>Embryophyta</taxon>
        <taxon>Tracheophyta</taxon>
        <taxon>Spermatophyta</taxon>
        <taxon>Magnoliopsida</taxon>
        <taxon>eudicotyledons</taxon>
        <taxon>Gunneridae</taxon>
        <taxon>Pentapetalae</taxon>
        <taxon>rosids</taxon>
        <taxon>fabids</taxon>
        <taxon>Fabales</taxon>
        <taxon>Fabaceae</taxon>
        <taxon>Papilionoideae</taxon>
        <taxon>50 kb inversion clade</taxon>
        <taxon>genistoids sensu lato</taxon>
        <taxon>core genistoids</taxon>
        <taxon>Crotalarieae</taxon>
        <taxon>Crotalaria</taxon>
    </lineage>
</organism>
<dbReference type="EMBL" id="JAYWIO010000008">
    <property type="protein sequence ID" value="KAK7243031.1"/>
    <property type="molecule type" value="Genomic_DNA"/>
</dbReference>
<dbReference type="AlphaFoldDB" id="A0AAN9HNC5"/>
<dbReference type="Proteomes" id="UP001372338">
    <property type="component" value="Unassembled WGS sequence"/>
</dbReference>
<feature type="region of interest" description="Disordered" evidence="1">
    <location>
        <begin position="74"/>
        <end position="93"/>
    </location>
</feature>
<evidence type="ECO:0000256" key="2">
    <source>
        <dbReference type="SAM" id="Phobius"/>
    </source>
</evidence>
<keyword evidence="2" id="KW-1133">Transmembrane helix</keyword>
<comment type="caution">
    <text evidence="3">The sequence shown here is derived from an EMBL/GenBank/DDBJ whole genome shotgun (WGS) entry which is preliminary data.</text>
</comment>
<reference evidence="3 4" key="1">
    <citation type="submission" date="2024-01" db="EMBL/GenBank/DDBJ databases">
        <title>The genomes of 5 underutilized Papilionoideae crops provide insights into root nodulation and disease resistanc.</title>
        <authorList>
            <person name="Yuan L."/>
        </authorList>
    </citation>
    <scope>NUCLEOTIDE SEQUENCE [LARGE SCALE GENOMIC DNA]</scope>
    <source>
        <strain evidence="3">ZHUSHIDOU_FW_LH</strain>
        <tissue evidence="3">Leaf</tissue>
    </source>
</reference>
<evidence type="ECO:0000256" key="1">
    <source>
        <dbReference type="SAM" id="MobiDB-lite"/>
    </source>
</evidence>
<accession>A0AAN9HNC5</accession>
<name>A0AAN9HNC5_CROPI</name>
<gene>
    <name evidence="3" type="ORF">RIF29_37815</name>
</gene>
<feature type="transmembrane region" description="Helical" evidence="2">
    <location>
        <begin position="105"/>
        <end position="125"/>
    </location>
</feature>